<dbReference type="EMBL" id="JAJJVQ010000004">
    <property type="protein sequence ID" value="MCO5782383.1"/>
    <property type="molecule type" value="Genomic_DNA"/>
</dbReference>
<gene>
    <name evidence="2" type="ORF">LOD26_13770</name>
</gene>
<name>A0ABT1B9Q2_9ENTR</name>
<evidence type="ECO:0000313" key="2">
    <source>
        <dbReference type="EMBL" id="MCO5782383.1"/>
    </source>
</evidence>
<keyword evidence="1" id="KW-0812">Transmembrane</keyword>
<keyword evidence="1" id="KW-1133">Transmembrane helix</keyword>
<dbReference type="RefSeq" id="WP_252838477.1">
    <property type="nucleotide sequence ID" value="NZ_JAJJVQ010000004.1"/>
</dbReference>
<protein>
    <submittedName>
        <fullName evidence="2">Uncharacterized protein</fullName>
    </submittedName>
</protein>
<keyword evidence="1" id="KW-0472">Membrane</keyword>
<evidence type="ECO:0000313" key="3">
    <source>
        <dbReference type="Proteomes" id="UP001139290"/>
    </source>
</evidence>
<comment type="caution">
    <text evidence="2">The sequence shown here is derived from an EMBL/GenBank/DDBJ whole genome shotgun (WGS) entry which is preliminary data.</text>
</comment>
<proteinExistence type="predicted"/>
<dbReference type="Proteomes" id="UP001139290">
    <property type="component" value="Unassembled WGS sequence"/>
</dbReference>
<evidence type="ECO:0000256" key="1">
    <source>
        <dbReference type="SAM" id="Phobius"/>
    </source>
</evidence>
<keyword evidence="3" id="KW-1185">Reference proteome</keyword>
<organism evidence="2 3">
    <name type="scientific">Citrobacter meridianamericanus</name>
    <dbReference type="NCBI Taxonomy" id="2894201"/>
    <lineage>
        <taxon>Bacteria</taxon>
        <taxon>Pseudomonadati</taxon>
        <taxon>Pseudomonadota</taxon>
        <taxon>Gammaproteobacteria</taxon>
        <taxon>Enterobacterales</taxon>
        <taxon>Enterobacteriaceae</taxon>
        <taxon>Citrobacter</taxon>
    </lineage>
</organism>
<reference evidence="2" key="1">
    <citation type="submission" date="2021-11" db="EMBL/GenBank/DDBJ databases">
        <title>Citrobacter meridianamericanus sp. nov. isolated from soil.</title>
        <authorList>
            <person name="Furlan J.P.R."/>
            <person name="Stehling E.G."/>
        </authorList>
    </citation>
    <scope>NUCLEOTIDE SEQUENCE</scope>
    <source>
        <strain evidence="2">BR102</strain>
    </source>
</reference>
<sequence>MNTFIRRATIKIFCLLIIMFICIFSINSVERYNNIVSFKIHNKIVYTLEKMKNDNDNDNDLKINVYSSRLYWVLGQTCFSENIESQQKGEMELYNWGVGIIENETITLKNNGRELIFSVIGCNT</sequence>
<accession>A0ABT1B9Q2</accession>
<feature type="transmembrane region" description="Helical" evidence="1">
    <location>
        <begin position="12"/>
        <end position="29"/>
    </location>
</feature>